<dbReference type="PANTHER" id="PTHR30624:SF4">
    <property type="entry name" value="METALLOPROTEASE TLDD"/>
    <property type="match status" value="1"/>
</dbReference>
<dbReference type="SUPFAM" id="SSF111283">
    <property type="entry name" value="Putative modulator of DNA gyrase, PmbA/TldD"/>
    <property type="match status" value="1"/>
</dbReference>
<gene>
    <name evidence="8" type="ORF">J0J70_07085</name>
</gene>
<sequence>MLNEALIKDVLDEAMSLGADFAEIYVEQTESQSIDMVGGKVDKANRGQDYGVGIRLFQGTNSVYGYTNDSSRENLLKTAREIASALVGEVISKPLNLVRQNIINQHIIQTDLSEVPASRRVEKMRQVSETIKHYHESISQSAVALSEKKQHVLIANTEGTLVEDTRVYTRLFIRAVASNGQEMQTGAHGPGALQGFEFIENLDLDFYANDAARQAVTMLNAGPCPSGKMPVVIDNGFGGVIFHEACGHGLEASSVAKGLSVFANKLGEQVANPIVTAIDDGTIPNAWGSLNVDDEGTPTQRKVLIENGILKSYMIDKLNGRRMKMASTGSGRRQNYRFAPTSRMTNTFIAEGPNTRDEIIANTEYGLYAKSMGGGSVNPGTGDFNFAVNEGYIIRNGKIAEPVRGATLIGNGPAILHQIDMVGENLARAQGMCGAASGSIPTDVGQPALRVKEITVGGAKGE</sequence>
<evidence type="ECO:0000313" key="8">
    <source>
        <dbReference type="EMBL" id="UUF07400.1"/>
    </source>
</evidence>
<dbReference type="EMBL" id="CP071250">
    <property type="protein sequence ID" value="UUF07400.1"/>
    <property type="molecule type" value="Genomic_DNA"/>
</dbReference>
<dbReference type="Pfam" id="PF19290">
    <property type="entry name" value="PmbA_TldD_2nd"/>
    <property type="match status" value="1"/>
</dbReference>
<feature type="domain" description="Metalloprotease TldD/E central" evidence="7">
    <location>
        <begin position="111"/>
        <end position="219"/>
    </location>
</feature>
<dbReference type="GO" id="GO:0006508">
    <property type="term" value="P:proteolysis"/>
    <property type="evidence" value="ECO:0007669"/>
    <property type="project" value="UniProtKB-KW"/>
</dbReference>
<dbReference type="RefSeq" id="WP_212724527.1">
    <property type="nucleotide sequence ID" value="NZ_CP071250.1"/>
</dbReference>
<dbReference type="InterPro" id="IPR045570">
    <property type="entry name" value="Metalloprtase-TldD/E_cen_dom"/>
</dbReference>
<dbReference type="Pfam" id="PF19289">
    <property type="entry name" value="PmbA_TldD_3rd"/>
    <property type="match status" value="1"/>
</dbReference>
<name>A0A9Q9CF19_9FIRM</name>
<feature type="domain" description="Metalloprotease TldD/E N-terminal" evidence="5">
    <location>
        <begin position="22"/>
        <end position="83"/>
    </location>
</feature>
<dbReference type="Pfam" id="PF01523">
    <property type="entry name" value="PmbA_TldD_1st"/>
    <property type="match status" value="1"/>
</dbReference>
<reference evidence="8" key="1">
    <citation type="submission" date="2021-03" db="EMBL/GenBank/DDBJ databases">
        <title>Comparative Genomics and Metabolomics in the genus Turicibacter.</title>
        <authorList>
            <person name="Maki J."/>
            <person name="Looft T."/>
        </authorList>
    </citation>
    <scope>NUCLEOTIDE SEQUENCE</scope>
    <source>
        <strain evidence="8">ISU324</strain>
    </source>
</reference>
<keyword evidence="4" id="KW-0482">Metalloprotease</keyword>
<dbReference type="PANTHER" id="PTHR30624">
    <property type="entry name" value="UNCHARACTERIZED PROTEIN TLDD AND PMBA"/>
    <property type="match status" value="1"/>
</dbReference>
<protein>
    <submittedName>
        <fullName evidence="8">TldD/PmbA family protein</fullName>
    </submittedName>
</protein>
<dbReference type="InterPro" id="IPR025502">
    <property type="entry name" value="TldD"/>
</dbReference>
<evidence type="ECO:0000259" key="5">
    <source>
        <dbReference type="Pfam" id="PF01523"/>
    </source>
</evidence>
<comment type="similarity">
    <text evidence="1">Belongs to the peptidase U62 family.</text>
</comment>
<dbReference type="InterPro" id="IPR002510">
    <property type="entry name" value="Metalloprtase-TldD/E_N"/>
</dbReference>
<keyword evidence="2" id="KW-0645">Protease</keyword>
<accession>A0A9Q9CF19</accession>
<evidence type="ECO:0000259" key="7">
    <source>
        <dbReference type="Pfam" id="PF19290"/>
    </source>
</evidence>
<dbReference type="Gene3D" id="3.30.2290.10">
    <property type="entry name" value="PmbA/TldD superfamily"/>
    <property type="match status" value="1"/>
</dbReference>
<dbReference type="InterPro" id="IPR036059">
    <property type="entry name" value="TldD/PmbA_sf"/>
</dbReference>
<evidence type="ECO:0000313" key="9">
    <source>
        <dbReference type="Proteomes" id="UP001058072"/>
    </source>
</evidence>
<dbReference type="AlphaFoldDB" id="A0A9Q9CF19"/>
<dbReference type="GO" id="GO:0008237">
    <property type="term" value="F:metallopeptidase activity"/>
    <property type="evidence" value="ECO:0007669"/>
    <property type="project" value="UniProtKB-KW"/>
</dbReference>
<keyword evidence="3" id="KW-0378">Hydrolase</keyword>
<dbReference type="InterPro" id="IPR035068">
    <property type="entry name" value="TldD/PmbA_N"/>
</dbReference>
<evidence type="ECO:0000256" key="2">
    <source>
        <dbReference type="ARBA" id="ARBA00022670"/>
    </source>
</evidence>
<dbReference type="Proteomes" id="UP001058072">
    <property type="component" value="Chromosome"/>
</dbReference>
<proteinExistence type="inferred from homology"/>
<dbReference type="PIRSF" id="PIRSF004919">
    <property type="entry name" value="TldD"/>
    <property type="match status" value="1"/>
</dbReference>
<evidence type="ECO:0000256" key="1">
    <source>
        <dbReference type="ARBA" id="ARBA00005836"/>
    </source>
</evidence>
<feature type="domain" description="Metalloprotease TldD/E C-terminal" evidence="6">
    <location>
        <begin position="226"/>
        <end position="458"/>
    </location>
</feature>
<organism evidence="8 9">
    <name type="scientific">Turicibacter bilis</name>
    <dbReference type="NCBI Taxonomy" id="2735723"/>
    <lineage>
        <taxon>Bacteria</taxon>
        <taxon>Bacillati</taxon>
        <taxon>Bacillota</taxon>
        <taxon>Erysipelotrichia</taxon>
        <taxon>Erysipelotrichales</taxon>
        <taxon>Turicibacteraceae</taxon>
        <taxon>Turicibacter</taxon>
    </lineage>
</organism>
<evidence type="ECO:0000256" key="4">
    <source>
        <dbReference type="ARBA" id="ARBA00023049"/>
    </source>
</evidence>
<evidence type="ECO:0000259" key="6">
    <source>
        <dbReference type="Pfam" id="PF19289"/>
    </source>
</evidence>
<dbReference type="InterPro" id="IPR051463">
    <property type="entry name" value="Peptidase_U62_metallo"/>
</dbReference>
<dbReference type="GO" id="GO:0005829">
    <property type="term" value="C:cytosol"/>
    <property type="evidence" value="ECO:0007669"/>
    <property type="project" value="TreeGrafter"/>
</dbReference>
<evidence type="ECO:0000256" key="3">
    <source>
        <dbReference type="ARBA" id="ARBA00022801"/>
    </source>
</evidence>
<dbReference type="InterPro" id="IPR045569">
    <property type="entry name" value="Metalloprtase-TldD/E_C"/>
</dbReference>